<gene>
    <name evidence="1" type="ORF">NJT12_23490</name>
</gene>
<dbReference type="Proteomes" id="UP001212170">
    <property type="component" value="Unassembled WGS sequence"/>
</dbReference>
<sequence>MGKMESVTILVISLLFFVINLRAQNKDNKQNDLLSGNSKLSGKEIVSELSKYYFFNLTDKSNLKKTKAEFENSYNELSFFEGLMKEDLIFTDNRFYFIDSETLFEGGGLTQYLEIVKISFNKLNLKLVFSEEYNNQTEKHWKHTIRLNGREYTAYDGNFSDNDWGISYINFIEMLNSELKLQNSNEQFYPISSGNDGRMVLLTEKQFEFVQANYPNDNGHPKNIFDWKNSYDL</sequence>
<comment type="caution">
    <text evidence="1">The sequence shown here is derived from an EMBL/GenBank/DDBJ whole genome shotgun (WGS) entry which is preliminary data.</text>
</comment>
<evidence type="ECO:0000313" key="1">
    <source>
        <dbReference type="EMBL" id="MDA6072590.1"/>
    </source>
</evidence>
<protein>
    <submittedName>
        <fullName evidence="1">Uncharacterized protein</fullName>
    </submittedName>
</protein>
<dbReference type="RefSeq" id="WP_271338552.1">
    <property type="nucleotide sequence ID" value="NZ_JAMZNK010000070.1"/>
</dbReference>
<reference evidence="1 2" key="1">
    <citation type="journal article" date="2023" name="Chemosphere">
        <title>Whole genome analysis of Flavobacterium aziz-sancarii sp. nov., isolated from Ardley Island (Antarctica), revealed a rich resistome and bioremediation potential.</title>
        <authorList>
            <person name="Otur C."/>
            <person name="Okay S."/>
            <person name="Kurt-Kizildogan A."/>
        </authorList>
    </citation>
    <scope>NUCLEOTIDE SEQUENCE [LARGE SCALE GENOMIC DNA]</scope>
    <source>
        <strain evidence="1 2">AC</strain>
    </source>
</reference>
<name>A0ABT4WJB8_9FLAO</name>
<accession>A0ABT4WJB8</accession>
<evidence type="ECO:0000313" key="2">
    <source>
        <dbReference type="Proteomes" id="UP001212170"/>
    </source>
</evidence>
<proteinExistence type="predicted"/>
<keyword evidence="2" id="KW-1185">Reference proteome</keyword>
<organism evidence="1 2">
    <name type="scientific">Flavobacterium azizsancarii</name>
    <dbReference type="NCBI Taxonomy" id="2961580"/>
    <lineage>
        <taxon>Bacteria</taxon>
        <taxon>Pseudomonadati</taxon>
        <taxon>Bacteroidota</taxon>
        <taxon>Flavobacteriia</taxon>
        <taxon>Flavobacteriales</taxon>
        <taxon>Flavobacteriaceae</taxon>
        <taxon>Flavobacterium</taxon>
    </lineage>
</organism>
<dbReference type="EMBL" id="JAMZNK010000070">
    <property type="protein sequence ID" value="MDA6072590.1"/>
    <property type="molecule type" value="Genomic_DNA"/>
</dbReference>